<feature type="region of interest" description="Disordered" evidence="11">
    <location>
        <begin position="1"/>
        <end position="122"/>
    </location>
</feature>
<comment type="catalytic activity">
    <reaction evidence="9">
        <text>L-seryl-[protein] + ATP = O-phospho-L-seryl-[protein] + ADP + H(+)</text>
        <dbReference type="Rhea" id="RHEA:17989"/>
        <dbReference type="Rhea" id="RHEA-COMP:9863"/>
        <dbReference type="Rhea" id="RHEA-COMP:11604"/>
        <dbReference type="ChEBI" id="CHEBI:15378"/>
        <dbReference type="ChEBI" id="CHEBI:29999"/>
        <dbReference type="ChEBI" id="CHEBI:30616"/>
        <dbReference type="ChEBI" id="CHEBI:83421"/>
        <dbReference type="ChEBI" id="CHEBI:456216"/>
        <dbReference type="EC" id="2.7.11.25"/>
    </reaction>
</comment>
<feature type="compositionally biased region" description="Basic and acidic residues" evidence="11">
    <location>
        <begin position="1060"/>
        <end position="1071"/>
    </location>
</feature>
<dbReference type="EC" id="2.7.11.25" evidence="2"/>
<comment type="similarity">
    <text evidence="1">Belongs to the protein kinase superfamily. STE Ser/Thr protein kinase family. MAP kinase kinase kinase subfamily.</text>
</comment>
<feature type="region of interest" description="Disordered" evidence="11">
    <location>
        <begin position="1055"/>
        <end position="1281"/>
    </location>
</feature>
<evidence type="ECO:0000313" key="15">
    <source>
        <dbReference type="Proteomes" id="UP001497600"/>
    </source>
</evidence>
<feature type="compositionally biased region" description="Polar residues" evidence="11">
    <location>
        <begin position="8"/>
        <end position="30"/>
    </location>
</feature>
<sequence>MARRENRLSVNYESRRIQTPTSSESGSSGYTRVASDGVIYTSDTHSPSTYRNVSEPEMYNQYQYRRPLSHQQNFQNVQQQQQQSQSSSSSSSQPPLKPPTNRRTSSNSSTSSNLPYPEHDYFDFSATDPSSVSTKKPSHLTVNTFVSPDTNFSFSEEQDMSLNEFQVSPTKGDFDTAEPSRLSNQVEQYQSSVKSPRDTQGEGSSQPHLPLVEVPEFSPSSDYSQSNSPTKSTNSNTIGSIIGGYNYSGTSIESSQSYNVGGSASNLLTPAGSSAQPHQPCKLRSSDRLNDLRLPSPETYESRHDGSQLSTSFNYPGYNSGHARNSSGSSTVSTSSQSTLVPSSKDKRFVRYVMNTSKSSTASNSKWNMKNVLRWLDSHNFNQSWKDTFKRNELSGNRFLELCNYEIDSMVWRQFGKFLVIDSELNSISRFITLLKLEVAPQEQTHSQTQPSSYEEGNDFPPHWSRKSSSELNPSQQISQQQQLAHQKAENRKSTPIFQKHFSGSNLQPSNFGNSLALPRSTSGSASIGSSSAPIKQRPFSYINPSTSKVKDSPQAYKFFRKHNRTSSTDSPHERERERERDYSSTPNSAIIGSSHEFPMKKVNKPATSISLNDDVIYGRVPSGPNGSSSAVSSGNGGQATTPTNTTNPVNAPASATTPTTTTMNTPSSKKDRLLSTFRKYGGDRAAGMVKHGASSRNSIANASKGQNATSSSLDQVSPLNMQSNLQHRRASDNNSLNSHLSSSSLPIEKKFQTSAKSIHSTPEIEISSVMDPIPTTLDEKYLPKPKHTGVSKPILVSKDNHQFFPVYVKLDNISEIQEIRQLVIKTLDLIDIGLITFHLTEIGSDEGLALPEEFILNVLQMHDLPKFVIKQELSSPSVATLSTTSSDSKSFELKGENNDEKFYPATPQYLLQNNYSSDSKIDYWNFKEVVSERLPKIQASPNYPTSIQTAARLPHVPLKLEIPHNFNKDTEKQPTLSINTKVEDEIVEEIINNTTTDQRGIPTSSFRVLRKEGREIDFDKRRKSPFEAKAPKLIPNIYSSSVGDSLKSPITATTVSTLKDNDPSPKEPTSHLKAPPIKPKDLNLSLRSRSNSRNSTRSIGGDSIGLDSSPKSNNSIIAKRAPPPPPNTLKRSGSSVVRKSLSRSVSNIGQSSVSALSQESLILSTRSNSSSDRSMSFRRATSRLRGGSVSRKSTMSRDDEFKQNEISFEEIPDDGIAPNELSDEDDFFVKPVKSKDTTKRITLDPANRNGKDVNDNDEDDEEDDDFFMKPIEGTPKPSSKMNVRPPIDVVYSNLEKYFPNTNLDKPIIDDTPLSPVLGTSAKDPTEVTNSQPMRKPTISRTFSNANISPSRPTMESDNEYFGESQSKLSRRRMKTIRIVANEARRKRLEQQAASPYGTYLSDVSRNNSNLIGKAHGASAVVNVDGESGGAVSRSTTSSGNSVGLFRTNTKMWGQRVVEVTSTEIEKGFVSKIRNNKNGQFEEFAWIKGELIGRGSFGAVYIALNVTTGEMLAVKQVVVPQGSHKKSSKTLEGIEALHKEVETMKDLDHINIVQYLGFEQKGNVYSLFLEYVAGGSIALCMKSYGPFEEGLIRFITRQVLLGLEYLHSNGILHRDLKADNLLLEVDGRCKISDFGISKKSSDIYANNAEMSMQGTIFWMAPEVIDSIVEDKRQGYSAKIDIWSLGCVVLEMFAGKRPWSNEAVVSAIYKIGKTKLAPPIPEDIEGKISPEAKDFINQCFTINPEKRPTVQQLLHHDFMRQDTEFVFEDTKLAQLIKFNSRKSAYSDKKCDKVNN</sequence>
<feature type="region of interest" description="Disordered" evidence="11">
    <location>
        <begin position="442"/>
        <end position="596"/>
    </location>
</feature>
<feature type="compositionally biased region" description="Polar residues" evidence="11">
    <location>
        <begin position="181"/>
        <end position="194"/>
    </location>
</feature>
<keyword evidence="3" id="KW-0723">Serine/threonine-protein kinase</keyword>
<proteinExistence type="inferred from homology"/>
<dbReference type="PROSITE" id="PS00107">
    <property type="entry name" value="PROTEIN_KINASE_ATP"/>
    <property type="match status" value="1"/>
</dbReference>
<dbReference type="PANTHER" id="PTHR11584">
    <property type="entry name" value="SERINE/THREONINE PROTEIN KINASE"/>
    <property type="match status" value="1"/>
</dbReference>
<keyword evidence="15" id="KW-1185">Reference proteome</keyword>
<evidence type="ECO:0000256" key="8">
    <source>
        <dbReference type="ARBA" id="ARBA00047559"/>
    </source>
</evidence>
<feature type="domain" description="Protein kinase" evidence="12">
    <location>
        <begin position="1486"/>
        <end position="1758"/>
    </location>
</feature>
<feature type="compositionally biased region" description="Low complexity" evidence="11">
    <location>
        <begin position="621"/>
        <end position="667"/>
    </location>
</feature>
<evidence type="ECO:0000256" key="1">
    <source>
        <dbReference type="ARBA" id="ARBA00006529"/>
    </source>
</evidence>
<evidence type="ECO:0000259" key="13">
    <source>
        <dbReference type="PROSITE" id="PS50105"/>
    </source>
</evidence>
<dbReference type="SUPFAM" id="SSF47769">
    <property type="entry name" value="SAM/Pointed domain"/>
    <property type="match status" value="1"/>
</dbReference>
<feature type="compositionally biased region" description="Polar residues" evidence="11">
    <location>
        <begin position="494"/>
        <end position="514"/>
    </location>
</feature>
<keyword evidence="4" id="KW-0808">Transferase</keyword>
<feature type="compositionally biased region" description="Low complexity" evidence="11">
    <location>
        <begin position="101"/>
        <end position="113"/>
    </location>
</feature>
<keyword evidence="7 10" id="KW-0067">ATP-binding</keyword>
<feature type="compositionally biased region" description="Acidic residues" evidence="11">
    <location>
        <begin position="1256"/>
        <end position="1266"/>
    </location>
</feature>
<evidence type="ECO:0000313" key="14">
    <source>
        <dbReference type="EMBL" id="CAK7920256.1"/>
    </source>
</evidence>
<feature type="region of interest" description="Disordered" evidence="11">
    <location>
        <begin position="724"/>
        <end position="745"/>
    </location>
</feature>
<feature type="compositionally biased region" description="Low complexity" evidence="11">
    <location>
        <begin position="1165"/>
        <end position="1180"/>
    </location>
</feature>
<dbReference type="EMBL" id="OZ004260">
    <property type="protein sequence ID" value="CAK7920256.1"/>
    <property type="molecule type" value="Genomic_DNA"/>
</dbReference>
<feature type="compositionally biased region" description="Low complexity" evidence="11">
    <location>
        <begin position="1083"/>
        <end position="1110"/>
    </location>
</feature>
<evidence type="ECO:0000256" key="5">
    <source>
        <dbReference type="ARBA" id="ARBA00022741"/>
    </source>
</evidence>
<feature type="region of interest" description="Disordered" evidence="11">
    <location>
        <begin position="269"/>
        <end position="342"/>
    </location>
</feature>
<feature type="region of interest" description="Disordered" evidence="11">
    <location>
        <begin position="1319"/>
        <end position="1368"/>
    </location>
</feature>
<dbReference type="InterPro" id="IPR000719">
    <property type="entry name" value="Prot_kinase_dom"/>
</dbReference>
<dbReference type="PANTHER" id="PTHR11584:SF369">
    <property type="entry name" value="MITOGEN-ACTIVATED PROTEIN KINASE KINASE KINASE 19-RELATED"/>
    <property type="match status" value="1"/>
</dbReference>
<dbReference type="PROSITE" id="PS00108">
    <property type="entry name" value="PROTEIN_KINASE_ST"/>
    <property type="match status" value="1"/>
</dbReference>
<comment type="catalytic activity">
    <reaction evidence="8">
        <text>L-threonyl-[protein] + ATP = O-phospho-L-threonyl-[protein] + ADP + H(+)</text>
        <dbReference type="Rhea" id="RHEA:46608"/>
        <dbReference type="Rhea" id="RHEA-COMP:11060"/>
        <dbReference type="Rhea" id="RHEA-COMP:11605"/>
        <dbReference type="ChEBI" id="CHEBI:15378"/>
        <dbReference type="ChEBI" id="CHEBI:30013"/>
        <dbReference type="ChEBI" id="CHEBI:30616"/>
        <dbReference type="ChEBI" id="CHEBI:61977"/>
        <dbReference type="ChEBI" id="CHEBI:456216"/>
        <dbReference type="EC" id="2.7.11.25"/>
    </reaction>
</comment>
<protein>
    <recommendedName>
        <fullName evidence="2">mitogen-activated protein kinase kinase kinase</fullName>
        <ecNumber evidence="2">2.7.11.25</ecNumber>
    </recommendedName>
</protein>
<feature type="compositionally biased region" description="Low complexity" evidence="11">
    <location>
        <begin position="1130"/>
        <end position="1147"/>
    </location>
</feature>
<keyword evidence="5 10" id="KW-0547">Nucleotide-binding</keyword>
<evidence type="ECO:0000256" key="4">
    <source>
        <dbReference type="ARBA" id="ARBA00022679"/>
    </source>
</evidence>
<evidence type="ECO:0000256" key="10">
    <source>
        <dbReference type="PROSITE-ProRule" id="PRU10141"/>
    </source>
</evidence>
<evidence type="ECO:0000256" key="3">
    <source>
        <dbReference type="ARBA" id="ARBA00022527"/>
    </source>
</evidence>
<evidence type="ECO:0000256" key="7">
    <source>
        <dbReference type="ARBA" id="ARBA00022840"/>
    </source>
</evidence>
<keyword evidence="6 14" id="KW-0418">Kinase</keyword>
<feature type="domain" description="SAM" evidence="13">
    <location>
        <begin position="367"/>
        <end position="416"/>
    </location>
</feature>
<dbReference type="InterPro" id="IPR008271">
    <property type="entry name" value="Ser/Thr_kinase_AS"/>
</dbReference>
<dbReference type="PROSITE" id="PS50105">
    <property type="entry name" value="SAM_DOMAIN"/>
    <property type="match status" value="1"/>
</dbReference>
<dbReference type="PROSITE" id="PS50011">
    <property type="entry name" value="PROTEIN_KINASE_DOM"/>
    <property type="match status" value="1"/>
</dbReference>
<feature type="compositionally biased region" description="Polar residues" evidence="11">
    <location>
        <begin position="442"/>
        <end position="455"/>
    </location>
</feature>
<evidence type="ECO:0000256" key="2">
    <source>
        <dbReference type="ARBA" id="ARBA00012406"/>
    </source>
</evidence>
<feature type="compositionally biased region" description="Low complexity" evidence="11">
    <location>
        <begin position="78"/>
        <end position="93"/>
    </location>
</feature>
<evidence type="ECO:0000256" key="11">
    <source>
        <dbReference type="SAM" id="MobiDB-lite"/>
    </source>
</evidence>
<feature type="compositionally biased region" description="Polar residues" evidence="11">
    <location>
        <begin position="41"/>
        <end position="52"/>
    </location>
</feature>
<evidence type="ECO:0000259" key="12">
    <source>
        <dbReference type="PROSITE" id="PS50011"/>
    </source>
</evidence>
<feature type="compositionally biased region" description="Low complexity" evidence="11">
    <location>
        <begin position="326"/>
        <end position="342"/>
    </location>
</feature>
<dbReference type="InterPro" id="IPR013761">
    <property type="entry name" value="SAM/pointed_sf"/>
</dbReference>
<gene>
    <name evidence="14" type="primary">BCK1</name>
    <name evidence="14" type="ORF">CAAN4_H00452</name>
</gene>
<feature type="region of interest" description="Disordered" evidence="11">
    <location>
        <begin position="619"/>
        <end position="674"/>
    </location>
</feature>
<feature type="compositionally biased region" description="Low complexity" evidence="11">
    <location>
        <begin position="521"/>
        <end position="533"/>
    </location>
</feature>
<dbReference type="InterPro" id="IPR011009">
    <property type="entry name" value="Kinase-like_dom_sf"/>
</dbReference>
<evidence type="ECO:0000256" key="9">
    <source>
        <dbReference type="ARBA" id="ARBA00048329"/>
    </source>
</evidence>
<dbReference type="SUPFAM" id="SSF56112">
    <property type="entry name" value="Protein kinase-like (PK-like)"/>
    <property type="match status" value="1"/>
</dbReference>
<dbReference type="SMART" id="SM00220">
    <property type="entry name" value="S_TKc"/>
    <property type="match status" value="1"/>
</dbReference>
<dbReference type="Proteomes" id="UP001497600">
    <property type="component" value="Chromosome H"/>
</dbReference>
<accession>A0ABP0EJ12</accession>
<dbReference type="Gene3D" id="1.10.510.10">
    <property type="entry name" value="Transferase(Phosphotransferase) domain 1"/>
    <property type="match status" value="1"/>
</dbReference>
<feature type="compositionally biased region" description="Basic and acidic residues" evidence="11">
    <location>
        <begin position="1234"/>
        <end position="1243"/>
    </location>
</feature>
<dbReference type="InterPro" id="IPR017441">
    <property type="entry name" value="Protein_kinase_ATP_BS"/>
</dbReference>
<feature type="compositionally biased region" description="Polar residues" evidence="11">
    <location>
        <begin position="1148"/>
        <end position="1164"/>
    </location>
</feature>
<feature type="compositionally biased region" description="Polar residues" evidence="11">
    <location>
        <begin position="1327"/>
        <end position="1356"/>
    </location>
</feature>
<feature type="region of interest" description="Disordered" evidence="11">
    <location>
        <begin position="167"/>
        <end position="239"/>
    </location>
</feature>
<feature type="compositionally biased region" description="Low complexity" evidence="11">
    <location>
        <begin position="733"/>
        <end position="745"/>
    </location>
</feature>
<dbReference type="InterPro" id="IPR001660">
    <property type="entry name" value="SAM"/>
</dbReference>
<dbReference type="Pfam" id="PF00069">
    <property type="entry name" value="Pkinase"/>
    <property type="match status" value="1"/>
</dbReference>
<feature type="compositionally biased region" description="Low complexity" evidence="11">
    <location>
        <begin position="218"/>
        <end position="239"/>
    </location>
</feature>
<feature type="compositionally biased region" description="Basic and acidic residues" evidence="11">
    <location>
        <begin position="571"/>
        <end position="583"/>
    </location>
</feature>
<name>A0ABP0EJ12_9ASCO</name>
<evidence type="ECO:0000256" key="6">
    <source>
        <dbReference type="ARBA" id="ARBA00022777"/>
    </source>
</evidence>
<dbReference type="GO" id="GO:0016301">
    <property type="term" value="F:kinase activity"/>
    <property type="evidence" value="ECO:0007669"/>
    <property type="project" value="UniProtKB-KW"/>
</dbReference>
<reference evidence="14 15" key="1">
    <citation type="submission" date="2024-01" db="EMBL/GenBank/DDBJ databases">
        <authorList>
            <consortium name="Genoscope - CEA"/>
            <person name="William W."/>
        </authorList>
    </citation>
    <scope>NUCLEOTIDE SEQUENCE [LARGE SCALE GENOMIC DNA]</scope>
    <source>
        <strain evidence="14 15">29B2s-10</strain>
    </source>
</reference>
<organism evidence="14 15">
    <name type="scientific">[Candida] anglica</name>
    <dbReference type="NCBI Taxonomy" id="148631"/>
    <lineage>
        <taxon>Eukaryota</taxon>
        <taxon>Fungi</taxon>
        <taxon>Dikarya</taxon>
        <taxon>Ascomycota</taxon>
        <taxon>Saccharomycotina</taxon>
        <taxon>Pichiomycetes</taxon>
        <taxon>Debaryomycetaceae</taxon>
        <taxon>Kurtzmaniella</taxon>
    </lineage>
</organism>
<feature type="binding site" evidence="10">
    <location>
        <position position="1515"/>
    </location>
    <ligand>
        <name>ATP</name>
        <dbReference type="ChEBI" id="CHEBI:30616"/>
    </ligand>
</feature>